<keyword evidence="2" id="KW-1185">Reference proteome</keyword>
<dbReference type="EMBL" id="BBQY01000001">
    <property type="protein sequence ID" value="GBH29135.1"/>
    <property type="molecule type" value="Genomic_DNA"/>
</dbReference>
<dbReference type="PIRSF" id="PIRSF033905">
    <property type="entry name" value="UCP033905"/>
    <property type="match status" value="1"/>
</dbReference>
<protein>
    <recommendedName>
        <fullName evidence="3">FAH family protein</fullName>
    </recommendedName>
</protein>
<evidence type="ECO:0008006" key="3">
    <source>
        <dbReference type="Google" id="ProtNLM"/>
    </source>
</evidence>
<evidence type="ECO:0000313" key="2">
    <source>
        <dbReference type="Proteomes" id="UP000290975"/>
    </source>
</evidence>
<dbReference type="GO" id="GO:0003824">
    <property type="term" value="F:catalytic activity"/>
    <property type="evidence" value="ECO:0007669"/>
    <property type="project" value="InterPro"/>
</dbReference>
<dbReference type="Proteomes" id="UP000290975">
    <property type="component" value="Unassembled WGS sequence"/>
</dbReference>
<organism evidence="1 2">
    <name type="scientific">Sphingobium xenophagum</name>
    <dbReference type="NCBI Taxonomy" id="121428"/>
    <lineage>
        <taxon>Bacteria</taxon>
        <taxon>Pseudomonadati</taxon>
        <taxon>Pseudomonadota</taxon>
        <taxon>Alphaproteobacteria</taxon>
        <taxon>Sphingomonadales</taxon>
        <taxon>Sphingomonadaceae</taxon>
        <taxon>Sphingobium</taxon>
    </lineage>
</organism>
<gene>
    <name evidence="1" type="ORF">MBESOW_P0388</name>
</gene>
<dbReference type="NCBIfam" id="NF040903">
    <property type="entry name" value="GguC"/>
    <property type="match status" value="1"/>
</dbReference>
<proteinExistence type="predicted"/>
<dbReference type="InterPro" id="IPR036663">
    <property type="entry name" value="Fumarylacetoacetase_C_sf"/>
</dbReference>
<sequence length="351" mass="37404">MIGHHSGSASAANGVREESFFMTLRLLQHRAPSGVRSVIAARGDAAHIVPGYASIRALALDAIARNISLSAAVEAAGAGDAIDIAAAFAAGELLAPIDHDDDAHIQLTGTGLTHLGSAEGRDKMHREAAAAEQQTDSMRMFLEGLEGGKPAPGAVGQQPEWFYKGDGSQLVGPGEPLTMPAFAKDGGEEPELAGIYIIGDDGQPYRLGLALANEFSDHVTERHNYLWLAHSKLRQAALGPELLVGTPPAHIEGASRILRDGVPIWEKPFLSGEGNMSHSFANLEHHHFKYDLFRRPGDVHVHFFGTATLSFSDGIATQEGDMFEIAAAPFTLPVRNALQRARPVEVVVQAL</sequence>
<evidence type="ECO:0000313" key="1">
    <source>
        <dbReference type="EMBL" id="GBH29135.1"/>
    </source>
</evidence>
<dbReference type="Gene3D" id="3.90.850.10">
    <property type="entry name" value="Fumarylacetoacetase-like, C-terminal domain"/>
    <property type="match status" value="1"/>
</dbReference>
<dbReference type="SUPFAM" id="SSF56529">
    <property type="entry name" value="FAH"/>
    <property type="match status" value="1"/>
</dbReference>
<reference evidence="1 2" key="1">
    <citation type="submission" date="2014-12" db="EMBL/GenBank/DDBJ databases">
        <title>Whole genome sequencing of Sphingobium xenophagum OW59.</title>
        <authorList>
            <person name="Ohta Y."/>
            <person name="Nishi S."/>
            <person name="Hatada Y."/>
        </authorList>
    </citation>
    <scope>NUCLEOTIDE SEQUENCE [LARGE SCALE GENOMIC DNA]</scope>
    <source>
        <strain evidence="1 2">OW59</strain>
    </source>
</reference>
<comment type="caution">
    <text evidence="1">The sequence shown here is derived from an EMBL/GenBank/DDBJ whole genome shotgun (WGS) entry which is preliminary data.</text>
</comment>
<dbReference type="InterPro" id="IPR009645">
    <property type="entry name" value="GguC"/>
</dbReference>
<accession>A0A401IXR0</accession>
<dbReference type="STRING" id="1192759.GCA_000277525_02997"/>
<dbReference type="AlphaFoldDB" id="A0A401IXR0"/>
<name>A0A401IXR0_SPHXE</name>